<keyword evidence="2" id="KW-1185">Reference proteome</keyword>
<name>A0ABQ4G1C6_9ACTN</name>
<sequence>MEIRRTPLLRSCPGVISRTFPEHRIIAYVDEAQFAPELTKPLNDVAIDVLGLLQPVDEPRPVPALRVRIRRTGDLAGGLVVAEFGREDVTVGVDKTLITEDLADFLSEAGTATTRDFIRRAR</sequence>
<protein>
    <submittedName>
        <fullName evidence="1">Uncharacterized protein</fullName>
    </submittedName>
</protein>
<proteinExistence type="predicted"/>
<comment type="caution">
    <text evidence="1">The sequence shown here is derived from an EMBL/GenBank/DDBJ whole genome shotgun (WGS) entry which is preliminary data.</text>
</comment>
<dbReference type="EMBL" id="BOOC01000017">
    <property type="protein sequence ID" value="GIH40860.1"/>
    <property type="molecule type" value="Genomic_DNA"/>
</dbReference>
<evidence type="ECO:0000313" key="1">
    <source>
        <dbReference type="EMBL" id="GIH40860.1"/>
    </source>
</evidence>
<dbReference type="Proteomes" id="UP000603904">
    <property type="component" value="Unassembled WGS sequence"/>
</dbReference>
<reference evidence="1 2" key="1">
    <citation type="submission" date="2021-01" db="EMBL/GenBank/DDBJ databases">
        <title>Whole genome shotgun sequence of Microbispora corallina NBRC 16416.</title>
        <authorList>
            <person name="Komaki H."/>
            <person name="Tamura T."/>
        </authorList>
    </citation>
    <scope>NUCLEOTIDE SEQUENCE [LARGE SCALE GENOMIC DNA]</scope>
    <source>
        <strain evidence="1 2">NBRC 16416</strain>
    </source>
</reference>
<gene>
    <name evidence="1" type="ORF">Mco01_38600</name>
</gene>
<evidence type="ECO:0000313" key="2">
    <source>
        <dbReference type="Proteomes" id="UP000603904"/>
    </source>
</evidence>
<organism evidence="1 2">
    <name type="scientific">Microbispora corallina</name>
    <dbReference type="NCBI Taxonomy" id="83302"/>
    <lineage>
        <taxon>Bacteria</taxon>
        <taxon>Bacillati</taxon>
        <taxon>Actinomycetota</taxon>
        <taxon>Actinomycetes</taxon>
        <taxon>Streptosporangiales</taxon>
        <taxon>Streptosporangiaceae</taxon>
        <taxon>Microbispora</taxon>
    </lineage>
</organism>
<accession>A0ABQ4G1C6</accession>